<proteinExistence type="predicted"/>
<organism evidence="1 2">
    <name type="scientific">Parageobacillus thermoglucosidasius</name>
    <name type="common">Geobacillus thermoglucosidasius</name>
    <dbReference type="NCBI Taxonomy" id="1426"/>
    <lineage>
        <taxon>Bacteria</taxon>
        <taxon>Bacillati</taxon>
        <taxon>Bacillota</taxon>
        <taxon>Bacilli</taxon>
        <taxon>Bacillales</taxon>
        <taxon>Anoxybacillaceae</taxon>
        <taxon>Parageobacillus</taxon>
    </lineage>
</organism>
<sequence length="105" mass="12184">MGIFIKYQIPSINNHTYVSFYFHRQLVSEPHHVLAEFQHQLSDLKNGNALIDPMKALKIRGILESVPIAWLSRWLLSAKIHAAWRKCAIGVFPLNRKLPFFLQFG</sequence>
<protein>
    <submittedName>
        <fullName evidence="1">Uncharacterized protein</fullName>
    </submittedName>
</protein>
<keyword evidence="2" id="KW-1185">Reference proteome</keyword>
<dbReference type="EMBL" id="CP016622">
    <property type="protein sequence ID" value="ANZ31254.1"/>
    <property type="molecule type" value="Genomic_DNA"/>
</dbReference>
<evidence type="ECO:0000313" key="1">
    <source>
        <dbReference type="EMBL" id="ANZ31254.1"/>
    </source>
</evidence>
<dbReference type="Proteomes" id="UP000093052">
    <property type="component" value="Chromosome"/>
</dbReference>
<accession>A0AAN0YRG3</accession>
<evidence type="ECO:0000313" key="2">
    <source>
        <dbReference type="Proteomes" id="UP000093052"/>
    </source>
</evidence>
<dbReference type="AlphaFoldDB" id="A0AAN0YRG3"/>
<gene>
    <name evidence="1" type="ORF">BCV53_14825</name>
</gene>
<name>A0AAN0YRG3_PARTM</name>
<reference evidence="2" key="1">
    <citation type="journal article" date="2016" name="Genome Announc.">
        <title>Complete Genome Sequence of Geobacillus thermoglucosidasius NCIMB 11955, the Progenitor of a Bioethanol Production Strain.</title>
        <authorList>
            <person name="Sheng L."/>
            <person name="Zhang Y."/>
            <person name="Minton N.P."/>
        </authorList>
    </citation>
    <scope>NUCLEOTIDE SEQUENCE [LARGE SCALE GENOMIC DNA]</scope>
    <source>
        <strain evidence="2">NCIMB 11955</strain>
    </source>
</reference>